<protein>
    <submittedName>
        <fullName evidence="1">Uncharacterized protein</fullName>
    </submittedName>
</protein>
<accession>A0A4Y2DFN8</accession>
<comment type="caution">
    <text evidence="1">The sequence shown here is derived from an EMBL/GenBank/DDBJ whole genome shotgun (WGS) entry which is preliminary data.</text>
</comment>
<evidence type="ECO:0000313" key="2">
    <source>
        <dbReference type="Proteomes" id="UP000499080"/>
    </source>
</evidence>
<proteinExistence type="predicted"/>
<gene>
    <name evidence="1" type="ORF">AVEN_95226_1</name>
</gene>
<reference evidence="1 2" key="1">
    <citation type="journal article" date="2019" name="Sci. Rep.">
        <title>Orb-weaving spider Araneus ventricosus genome elucidates the spidroin gene catalogue.</title>
        <authorList>
            <person name="Kono N."/>
            <person name="Nakamura H."/>
            <person name="Ohtoshi R."/>
            <person name="Moran D.A.P."/>
            <person name="Shinohara A."/>
            <person name="Yoshida Y."/>
            <person name="Fujiwara M."/>
            <person name="Mori M."/>
            <person name="Tomita M."/>
            <person name="Arakawa K."/>
        </authorList>
    </citation>
    <scope>NUCLEOTIDE SEQUENCE [LARGE SCALE GENOMIC DNA]</scope>
</reference>
<organism evidence="1 2">
    <name type="scientific">Araneus ventricosus</name>
    <name type="common">Orbweaver spider</name>
    <name type="synonym">Epeira ventricosa</name>
    <dbReference type="NCBI Taxonomy" id="182803"/>
    <lineage>
        <taxon>Eukaryota</taxon>
        <taxon>Metazoa</taxon>
        <taxon>Ecdysozoa</taxon>
        <taxon>Arthropoda</taxon>
        <taxon>Chelicerata</taxon>
        <taxon>Arachnida</taxon>
        <taxon>Araneae</taxon>
        <taxon>Araneomorphae</taxon>
        <taxon>Entelegynae</taxon>
        <taxon>Araneoidea</taxon>
        <taxon>Araneidae</taxon>
        <taxon>Araneus</taxon>
    </lineage>
</organism>
<evidence type="ECO:0000313" key="1">
    <source>
        <dbReference type="EMBL" id="GBM15580.1"/>
    </source>
</evidence>
<dbReference type="EMBL" id="BGPR01000362">
    <property type="protein sequence ID" value="GBM15580.1"/>
    <property type="molecule type" value="Genomic_DNA"/>
</dbReference>
<sequence>MLSINKLPGSSNVDTVYMSYSLWLKAQGHFLHRDMQQFSTRSNTLIGVKSFMCTNIHRDSVKRFELNNSSSLLTSCKTPERSFRVDFVVPRFVVTAVSTRNSETE</sequence>
<dbReference type="Proteomes" id="UP000499080">
    <property type="component" value="Unassembled WGS sequence"/>
</dbReference>
<name>A0A4Y2DFN8_ARAVE</name>
<dbReference type="AlphaFoldDB" id="A0A4Y2DFN8"/>
<keyword evidence="2" id="KW-1185">Reference proteome</keyword>